<dbReference type="PANTHER" id="PTHR24559">
    <property type="entry name" value="TRANSPOSON TY3-I GAG-POL POLYPROTEIN"/>
    <property type="match status" value="1"/>
</dbReference>
<dbReference type="InterPro" id="IPR043128">
    <property type="entry name" value="Rev_trsase/Diguanyl_cyclase"/>
</dbReference>
<dbReference type="PANTHER" id="PTHR24559:SF444">
    <property type="entry name" value="REVERSE TRANSCRIPTASE DOMAIN-CONTAINING PROTEIN"/>
    <property type="match status" value="1"/>
</dbReference>
<evidence type="ECO:0000313" key="9">
    <source>
        <dbReference type="EMBL" id="GBG86027.1"/>
    </source>
</evidence>
<dbReference type="AlphaFoldDB" id="A0A388LUM6"/>
<dbReference type="Proteomes" id="UP000265515">
    <property type="component" value="Unassembled WGS sequence"/>
</dbReference>
<keyword evidence="4" id="KW-0540">Nuclease</keyword>
<evidence type="ECO:0000256" key="4">
    <source>
        <dbReference type="ARBA" id="ARBA00022722"/>
    </source>
</evidence>
<keyword evidence="2" id="KW-0808">Transferase</keyword>
<keyword evidence="6" id="KW-0378">Hydrolase</keyword>
<dbReference type="Gene3D" id="2.40.70.10">
    <property type="entry name" value="Acid Proteases"/>
    <property type="match status" value="1"/>
</dbReference>
<evidence type="ECO:0000313" key="10">
    <source>
        <dbReference type="Proteomes" id="UP000265515"/>
    </source>
</evidence>
<evidence type="ECO:0000256" key="5">
    <source>
        <dbReference type="ARBA" id="ARBA00022759"/>
    </source>
</evidence>
<dbReference type="OrthoDB" id="6773263at2759"/>
<evidence type="ECO:0000256" key="7">
    <source>
        <dbReference type="ARBA" id="ARBA00022918"/>
    </source>
</evidence>
<keyword evidence="3" id="KW-0548">Nucleotidyltransferase</keyword>
<dbReference type="GO" id="GO:0004519">
    <property type="term" value="F:endonuclease activity"/>
    <property type="evidence" value="ECO:0007669"/>
    <property type="project" value="UniProtKB-KW"/>
</dbReference>
<evidence type="ECO:0000256" key="6">
    <source>
        <dbReference type="ARBA" id="ARBA00022801"/>
    </source>
</evidence>
<dbReference type="EMBL" id="BFEA01000545">
    <property type="protein sequence ID" value="GBG86027.1"/>
    <property type="molecule type" value="Genomic_DNA"/>
</dbReference>
<dbReference type="InterPro" id="IPR021109">
    <property type="entry name" value="Peptidase_aspartic_dom_sf"/>
</dbReference>
<sequence>MISRGPMGEHFVVEVDVGGRKVGAFSNIGSTWNFISRACVDRLRLGDQVQRLSRIVASTLANKHQMLVKDYVKDVVCAFSYGGGEVSQKISFLVSDELPFDMLLGMYYLEVAQPRFDWVRKVLIHKLPNGRTVRLQKYNASSLIENYGCMCASSFYNYYKQNREEGMYLVFVSEKGEAVKTPPEIESVVAQYSDLFEEPTSVVEREVVHAIEVVPGSKVPRCRIYRMSPAELDELRCQLKELTEKGWIRPSTSPYGAPVLFGPKKGGTLRMCIDYRGLNAITVKNAKPLPRIDDLLDKVQGCRYFTKIDLKSGYHQIAIRPEDQHKTAFQTRYGLYEFVVMPFGLCNAPGTFQHAMNMIFHDYLDKFIVMYLDDILIFSRTTEEHAEHLKIVLGLLRQHQYKVNLEKCEFGGTKILYLGHKISAEGLRPDDAKVASIRDFRPQTVTEAEPTPAEAERSNLANLMLGMMRAVMWYNTILQAHMLAERQLRQKQQQVTATLTAVVRAAATQQQQQQQLLNFTLARINNIEAKASAAPGCTTDTAKQLGERIDHVVTIIGELGDFTSPATISSTVAAIKTDITKLQARPDAAPKTYKMPHFNISKFDDYNKTDA</sequence>
<evidence type="ECO:0000256" key="2">
    <source>
        <dbReference type="ARBA" id="ARBA00022679"/>
    </source>
</evidence>
<dbReference type="FunFam" id="3.10.10.10:FF:000007">
    <property type="entry name" value="Retrovirus-related Pol polyprotein from transposon 17.6-like Protein"/>
    <property type="match status" value="1"/>
</dbReference>
<evidence type="ECO:0000259" key="8">
    <source>
        <dbReference type="PROSITE" id="PS50878"/>
    </source>
</evidence>
<dbReference type="Gene3D" id="3.10.10.10">
    <property type="entry name" value="HIV Type 1 Reverse Transcriptase, subunit A, domain 1"/>
    <property type="match status" value="1"/>
</dbReference>
<feature type="domain" description="Reverse transcriptase" evidence="8">
    <location>
        <begin position="243"/>
        <end position="422"/>
    </location>
</feature>
<keyword evidence="1" id="KW-0645">Protease</keyword>
<accession>A0A388LUM6</accession>
<protein>
    <recommendedName>
        <fullName evidence="8">Reverse transcriptase domain-containing protein</fullName>
    </recommendedName>
</protein>
<keyword evidence="7" id="KW-0695">RNA-directed DNA polymerase</keyword>
<dbReference type="GO" id="GO:0003964">
    <property type="term" value="F:RNA-directed DNA polymerase activity"/>
    <property type="evidence" value="ECO:0007669"/>
    <property type="project" value="UniProtKB-KW"/>
</dbReference>
<dbReference type="Pfam" id="PF00078">
    <property type="entry name" value="RVT_1"/>
    <property type="match status" value="1"/>
</dbReference>
<comment type="caution">
    <text evidence="9">The sequence shown here is derived from an EMBL/GenBank/DDBJ whole genome shotgun (WGS) entry which is preliminary data.</text>
</comment>
<dbReference type="InterPro" id="IPR043502">
    <property type="entry name" value="DNA/RNA_pol_sf"/>
</dbReference>
<keyword evidence="5" id="KW-0255">Endonuclease</keyword>
<keyword evidence="10" id="KW-1185">Reference proteome</keyword>
<evidence type="ECO:0000256" key="1">
    <source>
        <dbReference type="ARBA" id="ARBA00022670"/>
    </source>
</evidence>
<evidence type="ECO:0000256" key="3">
    <source>
        <dbReference type="ARBA" id="ARBA00022695"/>
    </source>
</evidence>
<dbReference type="Gramene" id="GBG86027">
    <property type="protein sequence ID" value="GBG86027"/>
    <property type="gene ID" value="CBR_g40928"/>
</dbReference>
<dbReference type="Gene3D" id="3.30.70.270">
    <property type="match status" value="1"/>
</dbReference>
<dbReference type="GO" id="GO:0006508">
    <property type="term" value="P:proteolysis"/>
    <property type="evidence" value="ECO:0007669"/>
    <property type="project" value="UniProtKB-KW"/>
</dbReference>
<reference evidence="9 10" key="1">
    <citation type="journal article" date="2018" name="Cell">
        <title>The Chara Genome: Secondary Complexity and Implications for Plant Terrestrialization.</title>
        <authorList>
            <person name="Nishiyama T."/>
            <person name="Sakayama H."/>
            <person name="Vries J.D."/>
            <person name="Buschmann H."/>
            <person name="Saint-Marcoux D."/>
            <person name="Ullrich K.K."/>
            <person name="Haas F.B."/>
            <person name="Vanderstraeten L."/>
            <person name="Becker D."/>
            <person name="Lang D."/>
            <person name="Vosolsobe S."/>
            <person name="Rombauts S."/>
            <person name="Wilhelmsson P.K.I."/>
            <person name="Janitza P."/>
            <person name="Kern R."/>
            <person name="Heyl A."/>
            <person name="Rumpler F."/>
            <person name="Villalobos L.I.A.C."/>
            <person name="Clay J.M."/>
            <person name="Skokan R."/>
            <person name="Toyoda A."/>
            <person name="Suzuki Y."/>
            <person name="Kagoshima H."/>
            <person name="Schijlen E."/>
            <person name="Tajeshwar N."/>
            <person name="Catarino B."/>
            <person name="Hetherington A.J."/>
            <person name="Saltykova A."/>
            <person name="Bonnot C."/>
            <person name="Breuninger H."/>
            <person name="Symeonidi A."/>
            <person name="Radhakrishnan G.V."/>
            <person name="Van Nieuwerburgh F."/>
            <person name="Deforce D."/>
            <person name="Chang C."/>
            <person name="Karol K.G."/>
            <person name="Hedrich R."/>
            <person name="Ulvskov P."/>
            <person name="Glockner G."/>
            <person name="Delwiche C.F."/>
            <person name="Petrasek J."/>
            <person name="Van de Peer Y."/>
            <person name="Friml J."/>
            <person name="Beilby M."/>
            <person name="Dolan L."/>
            <person name="Kohara Y."/>
            <person name="Sugano S."/>
            <person name="Fujiyama A."/>
            <person name="Delaux P.-M."/>
            <person name="Quint M."/>
            <person name="TheiBen G."/>
            <person name="Hagemann M."/>
            <person name="Harholt J."/>
            <person name="Dunand C."/>
            <person name="Zachgo S."/>
            <person name="Langdale J."/>
            <person name="Maumus F."/>
            <person name="Straeten D.V.D."/>
            <person name="Gould S.B."/>
            <person name="Rensing S.A."/>
        </authorList>
    </citation>
    <scope>NUCLEOTIDE SEQUENCE [LARGE SCALE GENOMIC DNA]</scope>
    <source>
        <strain evidence="9 10">S276</strain>
    </source>
</reference>
<dbReference type="SUPFAM" id="SSF56672">
    <property type="entry name" value="DNA/RNA polymerases"/>
    <property type="match status" value="1"/>
</dbReference>
<gene>
    <name evidence="9" type="ORF">CBR_g40928</name>
</gene>
<name>A0A388LUM6_CHABU</name>
<dbReference type="CDD" id="cd00303">
    <property type="entry name" value="retropepsin_like"/>
    <property type="match status" value="1"/>
</dbReference>
<dbReference type="PROSITE" id="PS50878">
    <property type="entry name" value="RT_POL"/>
    <property type="match status" value="1"/>
</dbReference>
<dbReference type="CDD" id="cd01647">
    <property type="entry name" value="RT_LTR"/>
    <property type="match status" value="1"/>
</dbReference>
<dbReference type="InterPro" id="IPR000477">
    <property type="entry name" value="RT_dom"/>
</dbReference>
<proteinExistence type="predicted"/>
<dbReference type="GO" id="GO:0008233">
    <property type="term" value="F:peptidase activity"/>
    <property type="evidence" value="ECO:0007669"/>
    <property type="project" value="UniProtKB-KW"/>
</dbReference>
<organism evidence="9 10">
    <name type="scientific">Chara braunii</name>
    <name type="common">Braun's stonewort</name>
    <dbReference type="NCBI Taxonomy" id="69332"/>
    <lineage>
        <taxon>Eukaryota</taxon>
        <taxon>Viridiplantae</taxon>
        <taxon>Streptophyta</taxon>
        <taxon>Charophyceae</taxon>
        <taxon>Charales</taxon>
        <taxon>Characeae</taxon>
        <taxon>Chara</taxon>
    </lineage>
</organism>
<dbReference type="InterPro" id="IPR053134">
    <property type="entry name" value="RNA-dir_DNA_polymerase"/>
</dbReference>